<dbReference type="Pfam" id="PF16774">
    <property type="entry name" value="Dit_N"/>
    <property type="match status" value="1"/>
</dbReference>
<gene>
    <name evidence="2" type="ORF">C122C_0823</name>
</gene>
<dbReference type="EMBL" id="FBSY01000007">
    <property type="protein sequence ID" value="CUW10604.1"/>
    <property type="molecule type" value="Genomic_DNA"/>
</dbReference>
<organism evidence="2 3">
    <name type="scientific">Leuconostoc gasicomitatum</name>
    <dbReference type="NCBI Taxonomy" id="115778"/>
    <lineage>
        <taxon>Bacteria</taxon>
        <taxon>Bacillati</taxon>
        <taxon>Bacillota</taxon>
        <taxon>Bacilli</taxon>
        <taxon>Lactobacillales</taxon>
        <taxon>Lactobacillaceae</taxon>
        <taxon>Leuconostoc</taxon>
        <taxon>Leuconostoc gelidum group</taxon>
    </lineage>
</organism>
<evidence type="ECO:0000313" key="2">
    <source>
        <dbReference type="EMBL" id="CUW10604.1"/>
    </source>
</evidence>
<sequence length="174" mass="19546">MVRKFELINSNGESVSLFSEKLFATAPTGLGLNFDNVFSASDNYFIHTKSKVAQGNFQTTITFSQIKTATYSDFSDFASFLSHQPLTLKYITQTGTWYRDNLLKSISKGEASMAGLLSESFDIEFINPWYRHKSEESNAYNSDSDMQFFGKGYLTAYKNGSAYVYAEPEIKGAI</sequence>
<name>A0ABP2B8S9_9LACO</name>
<accession>A0ABP2B8S9</accession>
<dbReference type="RefSeq" id="WP_089997598.1">
    <property type="nucleotide sequence ID" value="NZ_FBSY01000007.1"/>
</dbReference>
<proteinExistence type="predicted"/>
<feature type="domain" description="Distal tail protein N-terminal" evidence="1">
    <location>
        <begin position="2"/>
        <end position="125"/>
    </location>
</feature>
<comment type="caution">
    <text evidence="2">The sequence shown here is derived from an EMBL/GenBank/DDBJ whole genome shotgun (WGS) entry which is preliminary data.</text>
</comment>
<dbReference type="InterPro" id="IPR031899">
    <property type="entry name" value="Dit_N"/>
</dbReference>
<evidence type="ECO:0000313" key="3">
    <source>
        <dbReference type="Proteomes" id="UP000199271"/>
    </source>
</evidence>
<dbReference type="Proteomes" id="UP000199271">
    <property type="component" value="Unassembled WGS sequence"/>
</dbReference>
<protein>
    <recommendedName>
        <fullName evidence="1">Distal tail protein N-terminal domain-containing protein</fullName>
    </recommendedName>
</protein>
<reference evidence="2 3" key="1">
    <citation type="submission" date="2015-12" db="EMBL/GenBank/DDBJ databases">
        <authorList>
            <person name="Andreevskaya M."/>
        </authorList>
    </citation>
    <scope>NUCLEOTIDE SEQUENCE [LARGE SCALE GENOMIC DNA]</scope>
    <source>
        <strain evidence="2 3">C122c</strain>
    </source>
</reference>
<keyword evidence="3" id="KW-1185">Reference proteome</keyword>
<evidence type="ECO:0000259" key="1">
    <source>
        <dbReference type="Pfam" id="PF16774"/>
    </source>
</evidence>